<sequence>MALHTWLSDIFVIFYYFKQRNWSDCGSDGSSSSCNQWAASSNPCSVCLSRCVLGQDTSSSLPANSGQRAQWCRLYGSFSSVSVPQGSFGYNVAYHCQRVIVWVND</sequence>
<dbReference type="EMBL" id="JAHRIP010020420">
    <property type="protein sequence ID" value="MEQ2288134.1"/>
    <property type="molecule type" value="Genomic_DNA"/>
</dbReference>
<comment type="caution">
    <text evidence="1">The sequence shown here is derived from an EMBL/GenBank/DDBJ whole genome shotgun (WGS) entry which is preliminary data.</text>
</comment>
<organism evidence="1 2">
    <name type="scientific">Ameca splendens</name>
    <dbReference type="NCBI Taxonomy" id="208324"/>
    <lineage>
        <taxon>Eukaryota</taxon>
        <taxon>Metazoa</taxon>
        <taxon>Chordata</taxon>
        <taxon>Craniata</taxon>
        <taxon>Vertebrata</taxon>
        <taxon>Euteleostomi</taxon>
        <taxon>Actinopterygii</taxon>
        <taxon>Neopterygii</taxon>
        <taxon>Teleostei</taxon>
        <taxon>Neoteleostei</taxon>
        <taxon>Acanthomorphata</taxon>
        <taxon>Ovalentaria</taxon>
        <taxon>Atherinomorphae</taxon>
        <taxon>Cyprinodontiformes</taxon>
        <taxon>Goodeidae</taxon>
        <taxon>Ameca</taxon>
    </lineage>
</organism>
<keyword evidence="2" id="KW-1185">Reference proteome</keyword>
<evidence type="ECO:0000313" key="2">
    <source>
        <dbReference type="Proteomes" id="UP001469553"/>
    </source>
</evidence>
<gene>
    <name evidence="1" type="ORF">AMECASPLE_019729</name>
</gene>
<name>A0ABV0Y2Z8_9TELE</name>
<dbReference type="Proteomes" id="UP001469553">
    <property type="component" value="Unassembled WGS sequence"/>
</dbReference>
<evidence type="ECO:0000313" key="1">
    <source>
        <dbReference type="EMBL" id="MEQ2288134.1"/>
    </source>
</evidence>
<proteinExistence type="predicted"/>
<accession>A0ABV0Y2Z8</accession>
<protein>
    <submittedName>
        <fullName evidence="1">Uncharacterized protein</fullName>
    </submittedName>
</protein>
<reference evidence="1 2" key="1">
    <citation type="submission" date="2021-06" db="EMBL/GenBank/DDBJ databases">
        <authorList>
            <person name="Palmer J.M."/>
        </authorList>
    </citation>
    <scope>NUCLEOTIDE SEQUENCE [LARGE SCALE GENOMIC DNA]</scope>
    <source>
        <strain evidence="1 2">AS_MEX2019</strain>
        <tissue evidence="1">Muscle</tissue>
    </source>
</reference>